<dbReference type="AlphaFoldDB" id="A0A238WTT3"/>
<gene>
    <name evidence="1" type="ORF">SAMN06265370_107109</name>
</gene>
<dbReference type="GO" id="GO:0044781">
    <property type="term" value="P:bacterial-type flagellum organization"/>
    <property type="evidence" value="ECO:0007669"/>
    <property type="project" value="InterPro"/>
</dbReference>
<sequence>MNAHSLAQRAYSANAGSTRSERSTEYELIAQVTYRLKTAAQKGKGGFPQLVEALHENRKLWTALAVDVSSSGNDLPQELRARIFYLAEFMQQHTRRVLKREAKVGPILEINVAVLRGLSGRRANK</sequence>
<dbReference type="OrthoDB" id="9808944at2"/>
<dbReference type="Proteomes" id="UP000198417">
    <property type="component" value="Unassembled WGS sequence"/>
</dbReference>
<dbReference type="InterPro" id="IPR010845">
    <property type="entry name" value="FlaF"/>
</dbReference>
<evidence type="ECO:0000313" key="1">
    <source>
        <dbReference type="EMBL" id="SNR49905.1"/>
    </source>
</evidence>
<keyword evidence="1" id="KW-0966">Cell projection</keyword>
<dbReference type="NCBIfam" id="NF009435">
    <property type="entry name" value="PRK12794.1"/>
    <property type="match status" value="1"/>
</dbReference>
<keyword evidence="1" id="KW-0969">Cilium</keyword>
<dbReference type="EMBL" id="FZNN01000007">
    <property type="protein sequence ID" value="SNR49905.1"/>
    <property type="molecule type" value="Genomic_DNA"/>
</dbReference>
<proteinExistence type="predicted"/>
<keyword evidence="1" id="KW-0282">Flagellum</keyword>
<dbReference type="RefSeq" id="WP_089270347.1">
    <property type="nucleotide sequence ID" value="NZ_FZNN01000007.1"/>
</dbReference>
<accession>A0A238WTT3</accession>
<keyword evidence="2" id="KW-1185">Reference proteome</keyword>
<name>A0A238WTT3_9RHOB</name>
<evidence type="ECO:0000313" key="2">
    <source>
        <dbReference type="Proteomes" id="UP000198417"/>
    </source>
</evidence>
<reference evidence="1 2" key="1">
    <citation type="submission" date="2017-06" db="EMBL/GenBank/DDBJ databases">
        <authorList>
            <person name="Kim H.J."/>
            <person name="Triplett B.A."/>
        </authorList>
    </citation>
    <scope>NUCLEOTIDE SEQUENCE [LARGE SCALE GENOMIC DNA]</scope>
    <source>
        <strain evidence="1 2">DSM 29052</strain>
    </source>
</reference>
<organism evidence="1 2">
    <name type="scientific">Puniceibacterium sediminis</name>
    <dbReference type="NCBI Taxonomy" id="1608407"/>
    <lineage>
        <taxon>Bacteria</taxon>
        <taxon>Pseudomonadati</taxon>
        <taxon>Pseudomonadota</taxon>
        <taxon>Alphaproteobacteria</taxon>
        <taxon>Rhodobacterales</taxon>
        <taxon>Paracoccaceae</taxon>
        <taxon>Puniceibacterium</taxon>
    </lineage>
</organism>
<dbReference type="Pfam" id="PF07309">
    <property type="entry name" value="FlaF"/>
    <property type="match status" value="1"/>
</dbReference>
<protein>
    <submittedName>
        <fullName evidence="1">Flagellar protein FlaF</fullName>
    </submittedName>
</protein>